<organism evidence="1 2">
    <name type="scientific">Erwinia phage pEa_SNUABM_2</name>
    <dbReference type="NCBI Taxonomy" id="2869547"/>
    <lineage>
        <taxon>Viruses</taxon>
        <taxon>Duplodnaviria</taxon>
        <taxon>Heunggongvirae</taxon>
        <taxon>Uroviricota</taxon>
        <taxon>Caudoviricetes</taxon>
        <taxon>Alexandravirus</taxon>
        <taxon>Alexandravirus SNUABM2</taxon>
    </lineage>
</organism>
<reference evidence="1 2" key="1">
    <citation type="submission" date="2021-06" db="EMBL/GenBank/DDBJ databases">
        <title>Complete genome sequence of Erwinia phage pEa_SNUABM_2.</title>
        <authorList>
            <person name="Kim S.G."/>
            <person name="Park S.C."/>
        </authorList>
    </citation>
    <scope>NUCLEOTIDE SEQUENCE [LARGE SCALE GENOMIC DNA]</scope>
</reference>
<gene>
    <name evidence="1" type="ORF">pEaSNUABM2_00217</name>
</gene>
<dbReference type="EMBL" id="MZ443786">
    <property type="protein sequence ID" value="QZE59461.1"/>
    <property type="molecule type" value="Genomic_DNA"/>
</dbReference>
<proteinExistence type="predicted"/>
<keyword evidence="2" id="KW-1185">Reference proteome</keyword>
<sequence length="178" mass="19675">MNNLAHSIMQDLAGKSCSVEAHEVQRPYMSFLQVSAAPSILVDAPHFFSSQLDIPDFAIAYFGQDEYEGLTGADCHQVNSLSDLQYELDEMKDGTAPKLIIAELAHLGLDRPAALSMIADYLEDGDMWDEQALISVEVAMSWSPASYEQTAARTEGRIFRQGYTAEVHTLDIVDQISQ</sequence>
<evidence type="ECO:0000313" key="1">
    <source>
        <dbReference type="EMBL" id="QZE59461.1"/>
    </source>
</evidence>
<evidence type="ECO:0000313" key="2">
    <source>
        <dbReference type="Proteomes" id="UP000827974"/>
    </source>
</evidence>
<dbReference type="Proteomes" id="UP000827974">
    <property type="component" value="Segment"/>
</dbReference>
<name>A0AAE7XQ23_9CAUD</name>
<accession>A0AAE7XQ23</accession>
<protein>
    <submittedName>
        <fullName evidence="1">Uncharacterized protein</fullName>
    </submittedName>
</protein>